<dbReference type="EMBL" id="FQXJ01000008">
    <property type="protein sequence ID" value="SHI13111.1"/>
    <property type="molecule type" value="Genomic_DNA"/>
</dbReference>
<dbReference type="Gene3D" id="6.10.140.280">
    <property type="match status" value="1"/>
</dbReference>
<organism evidence="1 2">
    <name type="scientific">Desulfosporosinus lacus DSM 15449</name>
    <dbReference type="NCBI Taxonomy" id="1121420"/>
    <lineage>
        <taxon>Bacteria</taxon>
        <taxon>Bacillati</taxon>
        <taxon>Bacillota</taxon>
        <taxon>Clostridia</taxon>
        <taxon>Eubacteriales</taxon>
        <taxon>Desulfitobacteriaceae</taxon>
        <taxon>Desulfosporosinus</taxon>
    </lineage>
</organism>
<dbReference type="AlphaFoldDB" id="A0A1M5YMA4"/>
<evidence type="ECO:0000313" key="2">
    <source>
        <dbReference type="Proteomes" id="UP000183954"/>
    </source>
</evidence>
<name>A0A1M5YMA4_9FIRM</name>
<protein>
    <submittedName>
        <fullName evidence="1">tRNA (Cmo5U34)-methyltransferase</fullName>
    </submittedName>
</protein>
<sequence length="68" mass="7855">MNPCTKKIGNKVENSGLSKEEILSAYERVKLDKMSTLDDQINWLKGIGFTDVDCVYKYFNFVVLYGRK</sequence>
<evidence type="ECO:0000313" key="1">
    <source>
        <dbReference type="EMBL" id="SHI13111.1"/>
    </source>
</evidence>
<dbReference type="GO" id="GO:0032259">
    <property type="term" value="P:methylation"/>
    <property type="evidence" value="ECO:0007669"/>
    <property type="project" value="UniProtKB-KW"/>
</dbReference>
<keyword evidence="1" id="KW-0808">Transferase</keyword>
<dbReference type="GO" id="GO:0008168">
    <property type="term" value="F:methyltransferase activity"/>
    <property type="evidence" value="ECO:0007669"/>
    <property type="project" value="UniProtKB-KW"/>
</dbReference>
<keyword evidence="2" id="KW-1185">Reference proteome</keyword>
<gene>
    <name evidence="1" type="ORF">SAMN02746098_02554</name>
</gene>
<reference evidence="2" key="1">
    <citation type="submission" date="2016-11" db="EMBL/GenBank/DDBJ databases">
        <authorList>
            <person name="Varghese N."/>
            <person name="Submissions S."/>
        </authorList>
    </citation>
    <scope>NUCLEOTIDE SEQUENCE [LARGE SCALE GENOMIC DNA]</scope>
    <source>
        <strain evidence="2">DSM 15449</strain>
    </source>
</reference>
<proteinExistence type="predicted"/>
<keyword evidence="1" id="KW-0489">Methyltransferase</keyword>
<dbReference type="Proteomes" id="UP000183954">
    <property type="component" value="Unassembled WGS sequence"/>
</dbReference>
<dbReference type="STRING" id="1121420.SAMN02746098_02554"/>
<accession>A0A1M5YMA4</accession>